<feature type="domain" description="DEAD-box RNA helicase Q" evidence="11">
    <location>
        <begin position="2"/>
        <end position="30"/>
    </location>
</feature>
<dbReference type="InterPro" id="IPR001650">
    <property type="entry name" value="Helicase_C-like"/>
</dbReference>
<sequence length="442" mass="51649">MLSFDNLPINENLTSNLTRLGYKFLTKVQELCFPLIINGKNLILSSPTGSGKTLALLIPIIEKCHRMQWNLNDEMIGCIITPSRELSFQIFDISINLTKFSRIKISLVISKINWKLKNNFTFIIGTPGCIFLVFKQEQKINYGSLYFLMCDEYDKILDLGFFKILFAIFKMTSNKKQILFSSASLKIDFKIFHSFAINFPINFLDLNKKKSSTKIKNLCVPICISQYYILIKLENKTNFLKFFLESHLKKKGIIFFSSKVHAKFYYEIFLKMRIKTKLILFISFKNQNKRFQTLINFDELDNGFLFTTELLSRGINFKNLDWVIQIPNFFNLNEYIHKTGRTGRLYQHGKSLLVVFEYQLDFINKILYSGIPITKLSTKIPEKEYSINRIKKIINEDSNIKTLSFKSFCEDVKELILNVNKIKKGIIISFIKNLAKNYGVEL</sequence>
<keyword evidence="5 8" id="KW-0067">ATP-binding</keyword>
<geneLocation type="nucleomorph" evidence="12"/>
<gene>
    <name evidence="12" type="primary">dbp4</name>
</gene>
<evidence type="ECO:0000259" key="9">
    <source>
        <dbReference type="PROSITE" id="PS51192"/>
    </source>
</evidence>
<keyword evidence="12" id="KW-0542">Nucleomorph</keyword>
<dbReference type="GO" id="GO:0003723">
    <property type="term" value="F:RNA binding"/>
    <property type="evidence" value="ECO:0007669"/>
    <property type="project" value="UniProtKB-UniRule"/>
</dbReference>
<dbReference type="Proteomes" id="UP000242167">
    <property type="component" value="Nucleomorph 3"/>
</dbReference>
<evidence type="ECO:0000256" key="5">
    <source>
        <dbReference type="ARBA" id="ARBA00022840"/>
    </source>
</evidence>
<dbReference type="InterPro" id="IPR044742">
    <property type="entry name" value="DEAD/DEAH_RhlB"/>
</dbReference>
<dbReference type="InterPro" id="IPR014001">
    <property type="entry name" value="Helicase_ATP-bd"/>
</dbReference>
<evidence type="ECO:0000313" key="13">
    <source>
        <dbReference type="Proteomes" id="UP000242167"/>
    </source>
</evidence>
<dbReference type="PIR" id="D90122">
    <property type="entry name" value="D90122"/>
</dbReference>
<evidence type="ECO:0000259" key="10">
    <source>
        <dbReference type="PROSITE" id="PS51194"/>
    </source>
</evidence>
<dbReference type="EC" id="3.6.4.13" evidence="8"/>
<dbReference type="CDD" id="cd18787">
    <property type="entry name" value="SF2_C_DEAD"/>
    <property type="match status" value="1"/>
</dbReference>
<comment type="similarity">
    <text evidence="8">Belongs to the DEAD box helicase family.</text>
</comment>
<dbReference type="InterPro" id="IPR014014">
    <property type="entry name" value="RNA_helicase_DEAD_Q_motif"/>
</dbReference>
<dbReference type="InterPro" id="IPR011545">
    <property type="entry name" value="DEAD/DEAH_box_helicase_dom"/>
</dbReference>
<dbReference type="PROSITE" id="PS51194">
    <property type="entry name" value="HELICASE_CTER"/>
    <property type="match status" value="1"/>
</dbReference>
<dbReference type="SMART" id="SM00487">
    <property type="entry name" value="DEXDc"/>
    <property type="match status" value="1"/>
</dbReference>
<evidence type="ECO:0000256" key="7">
    <source>
        <dbReference type="PROSITE-ProRule" id="PRU00552"/>
    </source>
</evidence>
<dbReference type="AlphaFoldDB" id="Q98SB0"/>
<dbReference type="Pfam" id="PF00271">
    <property type="entry name" value="Helicase_C"/>
    <property type="match status" value="1"/>
</dbReference>
<evidence type="ECO:0000256" key="4">
    <source>
        <dbReference type="ARBA" id="ARBA00022806"/>
    </source>
</evidence>
<evidence type="ECO:0000259" key="11">
    <source>
        <dbReference type="PROSITE" id="PS51195"/>
    </source>
</evidence>
<dbReference type="PROSITE" id="PS51192">
    <property type="entry name" value="HELICASE_ATP_BIND_1"/>
    <property type="match status" value="1"/>
</dbReference>
<dbReference type="PROSITE" id="PS51195">
    <property type="entry name" value="Q_MOTIF"/>
    <property type="match status" value="1"/>
</dbReference>
<keyword evidence="6 8" id="KW-0694">RNA-binding</keyword>
<evidence type="ECO:0000313" key="12">
    <source>
        <dbReference type="EMBL" id="AAK39673.1"/>
    </source>
</evidence>
<comment type="catalytic activity">
    <reaction evidence="8">
        <text>ATP + H2O = ADP + phosphate + H(+)</text>
        <dbReference type="Rhea" id="RHEA:13065"/>
        <dbReference type="ChEBI" id="CHEBI:15377"/>
        <dbReference type="ChEBI" id="CHEBI:15378"/>
        <dbReference type="ChEBI" id="CHEBI:30616"/>
        <dbReference type="ChEBI" id="CHEBI:43474"/>
        <dbReference type="ChEBI" id="CHEBI:456216"/>
        <dbReference type="EC" id="3.6.4.13"/>
    </reaction>
</comment>
<name>Q98SB0_GUITH</name>
<feature type="domain" description="Helicase ATP-binding" evidence="9">
    <location>
        <begin position="33"/>
        <end position="203"/>
    </location>
</feature>
<comment type="subcellular location">
    <subcellularLocation>
        <location evidence="1">Plastid</location>
        <location evidence="1">Chloroplast</location>
    </subcellularLocation>
</comment>
<dbReference type="EMBL" id="AF083031">
    <property type="protein sequence ID" value="AAK39673.1"/>
    <property type="molecule type" value="Genomic_DNA"/>
</dbReference>
<proteinExistence type="inferred from homology"/>
<dbReference type="GeneID" id="857146"/>
<keyword evidence="2 8" id="KW-0547">Nucleotide-binding</keyword>
<evidence type="ECO:0000256" key="6">
    <source>
        <dbReference type="ARBA" id="ARBA00022884"/>
    </source>
</evidence>
<evidence type="ECO:0000256" key="3">
    <source>
        <dbReference type="ARBA" id="ARBA00022801"/>
    </source>
</evidence>
<comment type="domain">
    <text evidence="8">The Q motif is unique to and characteristic of the DEAD box family of RNA helicases and controls ATP binding and hydrolysis.</text>
</comment>
<accession>Q98SB0</accession>
<dbReference type="GO" id="GO:0005524">
    <property type="term" value="F:ATP binding"/>
    <property type="evidence" value="ECO:0007669"/>
    <property type="project" value="UniProtKB-UniRule"/>
</dbReference>
<organism evidence="12 13">
    <name type="scientific">Guillardia theta</name>
    <name type="common">Cryptophyte</name>
    <name type="synonym">Cryptomonas phi</name>
    <dbReference type="NCBI Taxonomy" id="55529"/>
    <lineage>
        <taxon>Eukaryota</taxon>
        <taxon>Cryptophyceae</taxon>
        <taxon>Pyrenomonadales</taxon>
        <taxon>Geminigeraceae</taxon>
        <taxon>Guillardia</taxon>
    </lineage>
</organism>
<protein>
    <recommendedName>
        <fullName evidence="8">ATP-dependent RNA helicase</fullName>
        <ecNumber evidence="8">3.6.4.13</ecNumber>
    </recommendedName>
</protein>
<evidence type="ECO:0000256" key="8">
    <source>
        <dbReference type="RuleBase" id="RU365068"/>
    </source>
</evidence>
<dbReference type="PANTHER" id="PTHR24031">
    <property type="entry name" value="RNA HELICASE"/>
    <property type="match status" value="1"/>
</dbReference>
<feature type="short sequence motif" description="Q motif" evidence="7">
    <location>
        <begin position="2"/>
        <end position="30"/>
    </location>
</feature>
<evidence type="ECO:0000256" key="2">
    <source>
        <dbReference type="ARBA" id="ARBA00022741"/>
    </source>
</evidence>
<reference evidence="12 13" key="1">
    <citation type="journal article" date="2001" name="Nature">
        <title>The highly reduced genome of an enslaved algal nucleus.</title>
        <authorList>
            <person name="Douglas S."/>
            <person name="Zauner S."/>
            <person name="Fraunholz M."/>
            <person name="Beaton M."/>
            <person name="Penny S."/>
            <person name="Deng L."/>
            <person name="Wu X."/>
            <person name="Reith M."/>
            <person name="Cavalier-Smith T."/>
            <person name="Maier U."/>
        </authorList>
    </citation>
    <scope>NUCLEOTIDE SEQUENCE [LARGE SCALE GENOMIC DNA]</scope>
</reference>
<dbReference type="GO" id="GO:0009507">
    <property type="term" value="C:chloroplast"/>
    <property type="evidence" value="ECO:0007669"/>
    <property type="project" value="UniProtKB-SubCell"/>
</dbReference>
<dbReference type="SUPFAM" id="SSF52540">
    <property type="entry name" value="P-loop containing nucleoside triphosphate hydrolases"/>
    <property type="match status" value="2"/>
</dbReference>
<dbReference type="GO" id="GO:0016787">
    <property type="term" value="F:hydrolase activity"/>
    <property type="evidence" value="ECO:0007669"/>
    <property type="project" value="UniProtKB-KW"/>
</dbReference>
<dbReference type="InterPro" id="IPR027417">
    <property type="entry name" value="P-loop_NTPase"/>
</dbReference>
<keyword evidence="4 8" id="KW-0347">Helicase</keyword>
<dbReference type="CDD" id="cd00268">
    <property type="entry name" value="DEADc"/>
    <property type="match status" value="1"/>
</dbReference>
<dbReference type="GO" id="GO:0003724">
    <property type="term" value="F:RNA helicase activity"/>
    <property type="evidence" value="ECO:0007669"/>
    <property type="project" value="UniProtKB-EC"/>
</dbReference>
<evidence type="ECO:0000256" key="1">
    <source>
        <dbReference type="ARBA" id="ARBA00004229"/>
    </source>
</evidence>
<feature type="domain" description="Helicase C-terminal" evidence="10">
    <location>
        <begin position="223"/>
        <end position="391"/>
    </location>
</feature>
<comment type="function">
    <text evidence="8">RNA helicase.</text>
</comment>
<dbReference type="Gene3D" id="3.40.50.300">
    <property type="entry name" value="P-loop containing nucleotide triphosphate hydrolases"/>
    <property type="match status" value="2"/>
</dbReference>
<dbReference type="RefSeq" id="XP_001713364.1">
    <property type="nucleotide sequence ID" value="XM_001713312.1"/>
</dbReference>
<dbReference type="SMART" id="SM00490">
    <property type="entry name" value="HELICc"/>
    <property type="match status" value="1"/>
</dbReference>
<keyword evidence="3 8" id="KW-0378">Hydrolase</keyword>
<dbReference type="Pfam" id="PF00270">
    <property type="entry name" value="DEAD"/>
    <property type="match status" value="1"/>
</dbReference>